<evidence type="ECO:0000313" key="2">
    <source>
        <dbReference type="Proteomes" id="UP001234297"/>
    </source>
</evidence>
<proteinExistence type="predicted"/>
<dbReference type="Proteomes" id="UP001234297">
    <property type="component" value="Chromosome 5"/>
</dbReference>
<gene>
    <name evidence="1" type="ORF">MRB53_015557</name>
</gene>
<protein>
    <submittedName>
        <fullName evidence="1">Uncharacterized protein</fullName>
    </submittedName>
</protein>
<evidence type="ECO:0000313" key="1">
    <source>
        <dbReference type="EMBL" id="KAJ8638863.1"/>
    </source>
</evidence>
<reference evidence="1 2" key="1">
    <citation type="journal article" date="2022" name="Hortic Res">
        <title>A haplotype resolved chromosomal level avocado genome allows analysis of novel avocado genes.</title>
        <authorList>
            <person name="Nath O."/>
            <person name="Fletcher S.J."/>
            <person name="Hayward A."/>
            <person name="Shaw L.M."/>
            <person name="Masouleh A.K."/>
            <person name="Furtado A."/>
            <person name="Henry R.J."/>
            <person name="Mitter N."/>
        </authorList>
    </citation>
    <scope>NUCLEOTIDE SEQUENCE [LARGE SCALE GENOMIC DNA]</scope>
    <source>
        <strain evidence="2">cv. Hass</strain>
    </source>
</reference>
<name>A0ACC2M074_PERAE</name>
<comment type="caution">
    <text evidence="1">The sequence shown here is derived from an EMBL/GenBank/DDBJ whole genome shotgun (WGS) entry which is preliminary data.</text>
</comment>
<accession>A0ACC2M074</accession>
<organism evidence="1 2">
    <name type="scientific">Persea americana</name>
    <name type="common">Avocado</name>
    <dbReference type="NCBI Taxonomy" id="3435"/>
    <lineage>
        <taxon>Eukaryota</taxon>
        <taxon>Viridiplantae</taxon>
        <taxon>Streptophyta</taxon>
        <taxon>Embryophyta</taxon>
        <taxon>Tracheophyta</taxon>
        <taxon>Spermatophyta</taxon>
        <taxon>Magnoliopsida</taxon>
        <taxon>Magnoliidae</taxon>
        <taxon>Laurales</taxon>
        <taxon>Lauraceae</taxon>
        <taxon>Persea</taxon>
    </lineage>
</organism>
<sequence length="433" mass="47604">MSSDHSIDNYHHSKSRIGFCRSYPRRSAADSTIEIHERWTPLVMAYSNPDPHSCRCFGCDGHMWELGRTETASSGCEGEMAVDFSQRHKLQQSAKLLSTGGDILLQLVGPAIVGSLFLPILGSLPDALLILVAGLSGSIETAQHHVLVGSGVTTEPSTCHAARIMVISVIPLIIVQLPNVYKSWSGEHVAVLVSLIVSIALLLSYCLYGVFEPRIQERRLQKYAEQKLVIAGILKHVKRVALGRLLTLDGKPNKPVLEKIFQKLNLDCDGYISHSELTALLVGINFEDIDLDTNDAVKRVMEDFDTSSDVKISKEEFIEGHSKWLNVAMSSVSQPKPFSSKFVDDFYKVTKEELNKLISERDKTGESHVWCKAVTLLLLGTVLAVVFADPLVDPVDNFSSATSIPSFFISFIAMPLATNSSEGVSTITFASRK</sequence>
<dbReference type="EMBL" id="CM056813">
    <property type="protein sequence ID" value="KAJ8638863.1"/>
    <property type="molecule type" value="Genomic_DNA"/>
</dbReference>
<keyword evidence="2" id="KW-1185">Reference proteome</keyword>